<organism evidence="1">
    <name type="scientific">Anguilla anguilla</name>
    <name type="common">European freshwater eel</name>
    <name type="synonym">Muraena anguilla</name>
    <dbReference type="NCBI Taxonomy" id="7936"/>
    <lineage>
        <taxon>Eukaryota</taxon>
        <taxon>Metazoa</taxon>
        <taxon>Chordata</taxon>
        <taxon>Craniata</taxon>
        <taxon>Vertebrata</taxon>
        <taxon>Euteleostomi</taxon>
        <taxon>Actinopterygii</taxon>
        <taxon>Neopterygii</taxon>
        <taxon>Teleostei</taxon>
        <taxon>Anguilliformes</taxon>
        <taxon>Anguillidae</taxon>
        <taxon>Anguilla</taxon>
    </lineage>
</organism>
<reference evidence="1" key="2">
    <citation type="journal article" date="2015" name="Fish Shellfish Immunol.">
        <title>Early steps in the European eel (Anguilla anguilla)-Vibrio vulnificus interaction in the gills: Role of the RtxA13 toxin.</title>
        <authorList>
            <person name="Callol A."/>
            <person name="Pajuelo D."/>
            <person name="Ebbesson L."/>
            <person name="Teles M."/>
            <person name="MacKenzie S."/>
            <person name="Amaro C."/>
        </authorList>
    </citation>
    <scope>NUCLEOTIDE SEQUENCE</scope>
</reference>
<dbReference type="EMBL" id="GBXM01078776">
    <property type="protein sequence ID" value="JAH29801.1"/>
    <property type="molecule type" value="Transcribed_RNA"/>
</dbReference>
<name>A0A0E9RL02_ANGAN</name>
<accession>A0A0E9RL02</accession>
<evidence type="ECO:0000313" key="1">
    <source>
        <dbReference type="EMBL" id="JAH29801.1"/>
    </source>
</evidence>
<proteinExistence type="predicted"/>
<sequence>MKNNIQDKYPIFFPPIIITSSLSEKHTDDIDLYFSAKLQQDANMEKIKIK</sequence>
<dbReference type="AlphaFoldDB" id="A0A0E9RL02"/>
<reference evidence="1" key="1">
    <citation type="submission" date="2014-11" db="EMBL/GenBank/DDBJ databases">
        <authorList>
            <person name="Amaro Gonzalez C."/>
        </authorList>
    </citation>
    <scope>NUCLEOTIDE SEQUENCE</scope>
</reference>
<protein>
    <submittedName>
        <fullName evidence="1">Uncharacterized protein</fullName>
    </submittedName>
</protein>